<dbReference type="AlphaFoldDB" id="A0A7W2EWS8"/>
<dbReference type="PANTHER" id="PTHR30026">
    <property type="entry name" value="OUTER MEMBRANE PROTEIN TOLC"/>
    <property type="match status" value="1"/>
</dbReference>
<keyword evidence="7" id="KW-0998">Cell outer membrane</keyword>
<reference evidence="9 10" key="1">
    <citation type="submission" date="2020-07" db="EMBL/GenBank/DDBJ databases">
        <title>Novel species isolated from subtropical streams in China.</title>
        <authorList>
            <person name="Lu H."/>
        </authorList>
    </citation>
    <scope>NUCLEOTIDE SEQUENCE [LARGE SCALE GENOMIC DNA]</scope>
    <source>
        <strain evidence="9 10">LX20W</strain>
    </source>
</reference>
<keyword evidence="3" id="KW-0813">Transport</keyword>
<dbReference type="NCBIfam" id="TIGR01844">
    <property type="entry name" value="type_I_sec_TolC"/>
    <property type="match status" value="1"/>
</dbReference>
<dbReference type="Proteomes" id="UP000534388">
    <property type="component" value="Unassembled WGS sequence"/>
</dbReference>
<dbReference type="GO" id="GO:0015562">
    <property type="term" value="F:efflux transmembrane transporter activity"/>
    <property type="evidence" value="ECO:0007669"/>
    <property type="project" value="InterPro"/>
</dbReference>
<dbReference type="Pfam" id="PF02321">
    <property type="entry name" value="OEP"/>
    <property type="match status" value="2"/>
</dbReference>
<evidence type="ECO:0000313" key="10">
    <source>
        <dbReference type="Proteomes" id="UP000534388"/>
    </source>
</evidence>
<feature type="signal peptide" evidence="8">
    <location>
        <begin position="1"/>
        <end position="22"/>
    </location>
</feature>
<name>A0A7W2EWS8_9BURK</name>
<protein>
    <submittedName>
        <fullName evidence="9">TolC family outer membrane protein</fullName>
    </submittedName>
</protein>
<evidence type="ECO:0000313" key="9">
    <source>
        <dbReference type="EMBL" id="MBA5640026.1"/>
    </source>
</evidence>
<accession>A0A7W2EWS8</accession>
<keyword evidence="8" id="KW-0732">Signal</keyword>
<dbReference type="EMBL" id="JACEZT010000023">
    <property type="protein sequence ID" value="MBA5640026.1"/>
    <property type="molecule type" value="Genomic_DNA"/>
</dbReference>
<evidence type="ECO:0000256" key="7">
    <source>
        <dbReference type="ARBA" id="ARBA00023237"/>
    </source>
</evidence>
<comment type="similarity">
    <text evidence="2">Belongs to the outer membrane factor (OMF) (TC 1.B.17) family.</text>
</comment>
<dbReference type="PANTHER" id="PTHR30026:SF20">
    <property type="entry name" value="OUTER MEMBRANE PROTEIN TOLC"/>
    <property type="match status" value="1"/>
</dbReference>
<gene>
    <name evidence="9" type="ORF">H3H37_23470</name>
</gene>
<evidence type="ECO:0000256" key="3">
    <source>
        <dbReference type="ARBA" id="ARBA00022448"/>
    </source>
</evidence>
<comment type="caution">
    <text evidence="9">The sequence shown here is derived from an EMBL/GenBank/DDBJ whole genome shotgun (WGS) entry which is preliminary data.</text>
</comment>
<dbReference type="InterPro" id="IPR051906">
    <property type="entry name" value="TolC-like"/>
</dbReference>
<keyword evidence="10" id="KW-1185">Reference proteome</keyword>
<evidence type="ECO:0000256" key="2">
    <source>
        <dbReference type="ARBA" id="ARBA00007613"/>
    </source>
</evidence>
<sequence>MKRLLPLALAAAGLLTGANASAIGLLQAYEAALKNDPTFRADVYTAESAKENRVLGRSNLLPNISGSYSGNRNNTTVEQQGHIFPEDYISRSATVQVRQSLFNLDGWARYKQGVAQSEYGEAQFASRQQEVITRLVSAYVDALFKEDQVALAKAERDVYVEQKKVNELLFKKGEGTRTDVLETQSRLDLAEAQLLEAQDGLVVARDTLGGIVGGDTAEPAPLRPGFHVAERDTLGYESWKKTALEHNPDLLTLSKGVEIATQEYNKQRAGHAPRLDLIGTYGKTGSESLTTINQFNTIRSVGFQLNVPIYSGGSVNASMRQAAAGREKAKADLDAQTSKVLVELRRNYNLVLSSIARIEALDRAVESAQLLVTATEQSIKGGVRINLDLLTAQRQLYMARRDRSEARYGYLLASTRLRAAAGILTPDDVRLIAAYFE</sequence>
<evidence type="ECO:0000256" key="5">
    <source>
        <dbReference type="ARBA" id="ARBA00022692"/>
    </source>
</evidence>
<evidence type="ECO:0000256" key="4">
    <source>
        <dbReference type="ARBA" id="ARBA00022452"/>
    </source>
</evidence>
<dbReference type="GO" id="GO:1990281">
    <property type="term" value="C:efflux pump complex"/>
    <property type="evidence" value="ECO:0007669"/>
    <property type="project" value="TreeGrafter"/>
</dbReference>
<feature type="chain" id="PRO_5031568051" evidence="8">
    <location>
        <begin position="23"/>
        <end position="437"/>
    </location>
</feature>
<dbReference type="GO" id="GO:0015288">
    <property type="term" value="F:porin activity"/>
    <property type="evidence" value="ECO:0007669"/>
    <property type="project" value="TreeGrafter"/>
</dbReference>
<comment type="subcellular location">
    <subcellularLocation>
        <location evidence="1">Cell outer membrane</location>
    </subcellularLocation>
</comment>
<keyword evidence="6" id="KW-0472">Membrane</keyword>
<dbReference type="Gene3D" id="1.20.1600.10">
    <property type="entry name" value="Outer membrane efflux proteins (OEP)"/>
    <property type="match status" value="1"/>
</dbReference>
<evidence type="ECO:0000256" key="1">
    <source>
        <dbReference type="ARBA" id="ARBA00004442"/>
    </source>
</evidence>
<keyword evidence="4" id="KW-1134">Transmembrane beta strand</keyword>
<evidence type="ECO:0000256" key="6">
    <source>
        <dbReference type="ARBA" id="ARBA00023136"/>
    </source>
</evidence>
<dbReference type="InterPro" id="IPR010130">
    <property type="entry name" value="T1SS_OMP_TolC"/>
</dbReference>
<dbReference type="SUPFAM" id="SSF56954">
    <property type="entry name" value="Outer membrane efflux proteins (OEP)"/>
    <property type="match status" value="1"/>
</dbReference>
<dbReference type="InterPro" id="IPR003423">
    <property type="entry name" value="OMP_efflux"/>
</dbReference>
<keyword evidence="5" id="KW-0812">Transmembrane</keyword>
<evidence type="ECO:0000256" key="8">
    <source>
        <dbReference type="SAM" id="SignalP"/>
    </source>
</evidence>
<organism evidence="9 10">
    <name type="scientific">Rugamonas brunnea</name>
    <dbReference type="NCBI Taxonomy" id="2758569"/>
    <lineage>
        <taxon>Bacteria</taxon>
        <taxon>Pseudomonadati</taxon>
        <taxon>Pseudomonadota</taxon>
        <taxon>Betaproteobacteria</taxon>
        <taxon>Burkholderiales</taxon>
        <taxon>Oxalobacteraceae</taxon>
        <taxon>Telluria group</taxon>
        <taxon>Rugamonas</taxon>
    </lineage>
</organism>
<proteinExistence type="inferred from homology"/>
<dbReference type="GO" id="GO:0009279">
    <property type="term" value="C:cell outer membrane"/>
    <property type="evidence" value="ECO:0007669"/>
    <property type="project" value="UniProtKB-SubCell"/>
</dbReference>